<evidence type="ECO:0000259" key="1">
    <source>
        <dbReference type="Pfam" id="PF14252"/>
    </source>
</evidence>
<organism evidence="2 3">
    <name type="scientific">Waterburya agarophytonicola KI4</name>
    <dbReference type="NCBI Taxonomy" id="2874699"/>
    <lineage>
        <taxon>Bacteria</taxon>
        <taxon>Bacillati</taxon>
        <taxon>Cyanobacteriota</taxon>
        <taxon>Cyanophyceae</taxon>
        <taxon>Pleurocapsales</taxon>
        <taxon>Hyellaceae</taxon>
        <taxon>Waterburya</taxon>
        <taxon>Waterburya agarophytonicola</taxon>
    </lineage>
</organism>
<reference evidence="2" key="1">
    <citation type="journal article" date="2021" name="Antonie Van Leeuwenhoek">
        <title>Draft genome and description of Waterburya agarophytonicola gen. nov. sp. nov. (Pleurocapsales, Cyanobacteria): a seaweed symbiont.</title>
        <authorList>
            <person name="Bonthond G."/>
            <person name="Shalygin S."/>
            <person name="Bayer T."/>
            <person name="Weinberger F."/>
        </authorList>
    </citation>
    <scope>NUCLEOTIDE SEQUENCE</scope>
    <source>
        <strain evidence="2">KI4</strain>
    </source>
</reference>
<dbReference type="Pfam" id="PF14252">
    <property type="entry name" value="DUF4347"/>
    <property type="match status" value="1"/>
</dbReference>
<protein>
    <submittedName>
        <fullName evidence="2">DUF4347 domain-containing protein</fullName>
    </submittedName>
</protein>
<dbReference type="EMBL" id="JADWDC010000028">
    <property type="protein sequence ID" value="MCC0177780.1"/>
    <property type="molecule type" value="Genomic_DNA"/>
</dbReference>
<keyword evidence="3" id="KW-1185">Reference proteome</keyword>
<sequence>MVSLASNEVNWQADQDISATSLIFIDTNLSNYQSLIPDGNENQVILIDSQQNGIEQITNVLEQYSNLASISIFSHGDEATIQLGDAYLSTANLDSYQTDLAAWGDALSPEGDLLLYGCNVGANNAGFDFINQVSSLTGADVAASDDLTGNFDLGGDWTLEVVTGNIETPTFIVTEYGSLLDLKFNFTYDTNVTTAQKTAFEYAGKAWSNVLSDNVTVNLHVSMVNNSDLPSNTLGGAVPFFHQGTSYTNFRNKLQSDIKSSDDTTAVNNLENASQYPVRMLTEAPDSITSNTGTLVGMTSYNLNQVAMTRANAKSLGLINANDSTLDGIIVMNNLVGTNVGWQYNYFNSLGSNQIDFTTVAIHEIGHTLGFVSLVDGITNENYQNREMLNSSATSLDLYRIQNRDYSHLSPSFRTRMESRPHRFIGTLDSNFSLDNNKTSIAKFSIGSEDIGIKTFGGTYDPNYYSDSYQGSHWRNQDNAGIMDPLLELGVRRGIAEVDLRALDVIGWDRKSASSSSSNLWSQAQTEANATGNINRNVEVGQMLKDWRWARRGSSNRLRQEGNIAQLLAQEGFFSVGAFRESFDFSTVNSPTESNYRTIVDNSSHVPVWEFNYDSNVEDSEPNSSSIEIQNIATENEGLDYEQMLAIITEELSEDELSQLSLEDLSKLIEQQLAGSLV</sequence>
<dbReference type="NCBIfam" id="NF038122">
    <property type="entry name" value="metallo_LGF"/>
    <property type="match status" value="1"/>
</dbReference>
<dbReference type="RefSeq" id="WP_229640845.1">
    <property type="nucleotide sequence ID" value="NZ_JADWDC010000028.1"/>
</dbReference>
<comment type="caution">
    <text evidence="2">The sequence shown here is derived from an EMBL/GenBank/DDBJ whole genome shotgun (WGS) entry which is preliminary data.</text>
</comment>
<dbReference type="AlphaFoldDB" id="A0A964BQU2"/>
<evidence type="ECO:0000313" key="3">
    <source>
        <dbReference type="Proteomes" id="UP000729733"/>
    </source>
</evidence>
<dbReference type="SUPFAM" id="SSF55486">
    <property type="entry name" value="Metalloproteases ('zincins'), catalytic domain"/>
    <property type="match status" value="1"/>
</dbReference>
<dbReference type="Proteomes" id="UP000729733">
    <property type="component" value="Unassembled WGS sequence"/>
</dbReference>
<gene>
    <name evidence="2" type="ORF">I4641_12395</name>
</gene>
<name>A0A964BQU2_9CYAN</name>
<proteinExistence type="predicted"/>
<evidence type="ECO:0000313" key="2">
    <source>
        <dbReference type="EMBL" id="MCC0177780.1"/>
    </source>
</evidence>
<accession>A0A964BQU2</accession>
<dbReference type="InterPro" id="IPR025592">
    <property type="entry name" value="DUF4347"/>
</dbReference>
<feature type="domain" description="DUF4347" evidence="1">
    <location>
        <begin position="22"/>
        <end position="172"/>
    </location>
</feature>